<dbReference type="PANTHER" id="PTHR19849">
    <property type="entry name" value="PHOSPHOLIPASE A-2-ACTIVATING PROTEIN"/>
    <property type="match status" value="1"/>
</dbReference>
<evidence type="ECO:0000259" key="6">
    <source>
        <dbReference type="PROSITE" id="PS51394"/>
    </source>
</evidence>
<dbReference type="Gene3D" id="3.10.20.870">
    <property type="entry name" value="PFU (PLAA family ubiquitin binding), C-terminal domain"/>
    <property type="match status" value="1"/>
</dbReference>
<name>A0A1Y2D7S8_9BASI</name>
<evidence type="ECO:0000256" key="3">
    <source>
        <dbReference type="ARBA" id="ARBA00022737"/>
    </source>
</evidence>
<dbReference type="SUPFAM" id="SSF50978">
    <property type="entry name" value="WD40 repeat-like"/>
    <property type="match status" value="1"/>
</dbReference>
<feature type="repeat" description="WD" evidence="4">
    <location>
        <begin position="134"/>
        <end position="169"/>
    </location>
</feature>
<dbReference type="PROSITE" id="PS00678">
    <property type="entry name" value="WD_REPEATS_1"/>
    <property type="match status" value="1"/>
</dbReference>
<feature type="domain" description="PFU" evidence="6">
    <location>
        <begin position="404"/>
        <end position="494"/>
    </location>
</feature>
<dbReference type="PROSITE" id="PS50082">
    <property type="entry name" value="WD_REPEATS_2"/>
    <property type="match status" value="3"/>
</dbReference>
<dbReference type="Proteomes" id="UP000193467">
    <property type="component" value="Unassembled WGS sequence"/>
</dbReference>
<dbReference type="OrthoDB" id="10265988at2759"/>
<comment type="caution">
    <text evidence="7">The sequence shown here is derived from an EMBL/GenBank/DDBJ whole genome shotgun (WGS) entry which is preliminary data.</text>
</comment>
<dbReference type="InterPro" id="IPR038122">
    <property type="entry name" value="PFU_sf"/>
</dbReference>
<accession>A0A1Y2D7S8</accession>
<reference evidence="7 8" key="1">
    <citation type="submission" date="2016-07" db="EMBL/GenBank/DDBJ databases">
        <title>Pervasive Adenine N6-methylation of Active Genes in Fungi.</title>
        <authorList>
            <consortium name="DOE Joint Genome Institute"/>
            <person name="Mondo S.J."/>
            <person name="Dannebaum R.O."/>
            <person name="Kuo R.C."/>
            <person name="Labutti K."/>
            <person name="Haridas S."/>
            <person name="Kuo A."/>
            <person name="Salamov A."/>
            <person name="Ahrendt S.R."/>
            <person name="Lipzen A."/>
            <person name="Sullivan W."/>
            <person name="Andreopoulos W.B."/>
            <person name="Clum A."/>
            <person name="Lindquist E."/>
            <person name="Daum C."/>
            <person name="Ramamoorthy G.K."/>
            <person name="Gryganskyi A."/>
            <person name="Culley D."/>
            <person name="Magnuson J.K."/>
            <person name="James T.Y."/>
            <person name="O'Malley M.A."/>
            <person name="Stajich J.E."/>
            <person name="Spatafora J.W."/>
            <person name="Visel A."/>
            <person name="Grigoriev I.V."/>
        </authorList>
    </citation>
    <scope>NUCLEOTIDE SEQUENCE [LARGE SCALE GENOMIC DNA]</scope>
    <source>
        <strain evidence="7 8">62-1032</strain>
    </source>
</reference>
<keyword evidence="2 4" id="KW-0853">WD repeat</keyword>
<evidence type="ECO:0000313" key="8">
    <source>
        <dbReference type="Proteomes" id="UP000193467"/>
    </source>
</evidence>
<dbReference type="PROSITE" id="PS51394">
    <property type="entry name" value="PFU"/>
    <property type="match status" value="1"/>
</dbReference>
<dbReference type="PANTHER" id="PTHR19849:SF0">
    <property type="entry name" value="PHOSPHOLIPASE A-2-ACTIVATING PROTEIN"/>
    <property type="match status" value="1"/>
</dbReference>
<dbReference type="Pfam" id="PF00400">
    <property type="entry name" value="WD40"/>
    <property type="match status" value="4"/>
</dbReference>
<dbReference type="InterPro" id="IPR036322">
    <property type="entry name" value="WD40_repeat_dom_sf"/>
</dbReference>
<evidence type="ECO:0000256" key="4">
    <source>
        <dbReference type="PROSITE-ProRule" id="PRU00221"/>
    </source>
</evidence>
<dbReference type="InParanoid" id="A0A1Y2D7S8"/>
<dbReference type="STRING" id="106004.A0A1Y2D7S8"/>
<dbReference type="InterPro" id="IPR020472">
    <property type="entry name" value="WD40_PAC1"/>
</dbReference>
<evidence type="ECO:0000256" key="1">
    <source>
        <dbReference type="ARBA" id="ARBA00022490"/>
    </source>
</evidence>
<dbReference type="PRINTS" id="PR00320">
    <property type="entry name" value="GPROTEINBRPT"/>
</dbReference>
<dbReference type="AlphaFoldDB" id="A0A1Y2D7S8"/>
<evidence type="ECO:0000256" key="2">
    <source>
        <dbReference type="ARBA" id="ARBA00022574"/>
    </source>
</evidence>
<evidence type="ECO:0000256" key="5">
    <source>
        <dbReference type="SAM" id="MobiDB-lite"/>
    </source>
</evidence>
<dbReference type="CDD" id="cd00200">
    <property type="entry name" value="WD40"/>
    <property type="match status" value="1"/>
</dbReference>
<evidence type="ECO:0000313" key="7">
    <source>
        <dbReference type="EMBL" id="ORY55320.1"/>
    </source>
</evidence>
<dbReference type="InterPro" id="IPR015943">
    <property type="entry name" value="WD40/YVTN_repeat-like_dom_sf"/>
</dbReference>
<keyword evidence="1" id="KW-0963">Cytoplasm</keyword>
<dbReference type="SMART" id="SM00320">
    <property type="entry name" value="WD40"/>
    <property type="match status" value="7"/>
</dbReference>
<proteinExistence type="predicted"/>
<organism evidence="7 8">
    <name type="scientific">Leucosporidium creatinivorum</name>
    <dbReference type="NCBI Taxonomy" id="106004"/>
    <lineage>
        <taxon>Eukaryota</taxon>
        <taxon>Fungi</taxon>
        <taxon>Dikarya</taxon>
        <taxon>Basidiomycota</taxon>
        <taxon>Pucciniomycotina</taxon>
        <taxon>Microbotryomycetes</taxon>
        <taxon>Leucosporidiales</taxon>
        <taxon>Leucosporidium</taxon>
    </lineage>
</organism>
<keyword evidence="3" id="KW-0677">Repeat</keyword>
<dbReference type="InterPro" id="IPR001680">
    <property type="entry name" value="WD40_rpt"/>
</dbReference>
<dbReference type="InterPro" id="IPR019775">
    <property type="entry name" value="WD40_repeat_CS"/>
</dbReference>
<keyword evidence="8" id="KW-1185">Reference proteome</keyword>
<dbReference type="InterPro" id="IPR015155">
    <property type="entry name" value="PFU"/>
</dbReference>
<dbReference type="Pfam" id="PF09070">
    <property type="entry name" value="PFU"/>
    <property type="match status" value="1"/>
</dbReference>
<dbReference type="EMBL" id="MCGR01000091">
    <property type="protein sequence ID" value="ORY55320.1"/>
    <property type="molecule type" value="Genomic_DNA"/>
</dbReference>
<protein>
    <submittedName>
        <fullName evidence="7">WD40-repeat-containing domain protein</fullName>
    </submittedName>
</protein>
<dbReference type="GO" id="GO:0005737">
    <property type="term" value="C:cytoplasm"/>
    <property type="evidence" value="ECO:0007669"/>
    <property type="project" value="TreeGrafter"/>
</dbReference>
<dbReference type="GO" id="GO:0010992">
    <property type="term" value="P:ubiquitin recycling"/>
    <property type="evidence" value="ECO:0007669"/>
    <property type="project" value="TreeGrafter"/>
</dbReference>
<dbReference type="PROSITE" id="PS50294">
    <property type="entry name" value="WD_REPEATS_REGION"/>
    <property type="match status" value="2"/>
</dbReference>
<feature type="repeat" description="WD" evidence="4">
    <location>
        <begin position="236"/>
        <end position="257"/>
    </location>
</feature>
<dbReference type="GO" id="GO:0005634">
    <property type="term" value="C:nucleus"/>
    <property type="evidence" value="ECO:0007669"/>
    <property type="project" value="TreeGrafter"/>
</dbReference>
<dbReference type="GO" id="GO:0043161">
    <property type="term" value="P:proteasome-mediated ubiquitin-dependent protein catabolic process"/>
    <property type="evidence" value="ECO:0007669"/>
    <property type="project" value="TreeGrafter"/>
</dbReference>
<feature type="repeat" description="WD" evidence="4">
    <location>
        <begin position="264"/>
        <end position="307"/>
    </location>
</feature>
<dbReference type="GO" id="GO:0043130">
    <property type="term" value="F:ubiquitin binding"/>
    <property type="evidence" value="ECO:0007669"/>
    <property type="project" value="TreeGrafter"/>
</dbReference>
<dbReference type="Gene3D" id="2.130.10.10">
    <property type="entry name" value="YVTN repeat-like/Quinoprotein amine dehydrogenase"/>
    <property type="match status" value="1"/>
</dbReference>
<sequence>MTQHVDFSAEADPSSSKPPLYRLSALLEGHTDDVRSLCGTAASELFSTSRDGTARKWVRKGPREGQTGGWKQTELWEGQHQGFVNSCAWFTLEGQQYLATGGQDTIIQIYPLDPSRDSDPSPEPLAESSPAHTLLGHMHNVCCLHTSSDGRRIVSGSWDCTARVWETSTWSSRLVLADHGAAVWDVLAIDSKGYNDTCLTACADGLIRLFEGARCKTLFKGHQGPVRALAKVLPDDPDGNLFASASNDETIRIWNLDGDVLTSLEGHSSFIYALISIPTASGGGLASSGEDGIIKIWNDEDGEEDQEILVPALSVWTLTSLANGDLACGCSDNLVWVFTRDEARAADAVTTADYEARLAKRVKPSTTSSSASLPIADAEVLEAPGAKDGDLKLVAKDGSTHAFQWSTASLSWTDLGEVVDAPSATPAQDQPPPAKTMHEGQAYDLVFSIDVKDDEPPSNCLSTTATVAERFVAQHSLPASYQEQIEEFIRFNSQ</sequence>
<gene>
    <name evidence="7" type="ORF">BCR35DRAFT_335619</name>
</gene>
<feature type="region of interest" description="Disordered" evidence="5">
    <location>
        <begin position="111"/>
        <end position="130"/>
    </location>
</feature>